<keyword evidence="9" id="KW-1185">Reference proteome</keyword>
<evidence type="ECO:0000259" key="7">
    <source>
        <dbReference type="PROSITE" id="PS50110"/>
    </source>
</evidence>
<keyword evidence="4" id="KW-0238">DNA-binding</keyword>
<dbReference type="Proteomes" id="UP000732193">
    <property type="component" value="Unassembled WGS sequence"/>
</dbReference>
<feature type="domain" description="Response regulatory" evidence="7">
    <location>
        <begin position="2"/>
        <end position="122"/>
    </location>
</feature>
<protein>
    <submittedName>
        <fullName evidence="8">Response regulator</fullName>
    </submittedName>
</protein>
<dbReference type="Pfam" id="PF00072">
    <property type="entry name" value="Response_reg"/>
    <property type="match status" value="1"/>
</dbReference>
<evidence type="ECO:0000256" key="4">
    <source>
        <dbReference type="ARBA" id="ARBA00023125"/>
    </source>
</evidence>
<dbReference type="GO" id="GO:0005829">
    <property type="term" value="C:cytosol"/>
    <property type="evidence" value="ECO:0007669"/>
    <property type="project" value="TreeGrafter"/>
</dbReference>
<evidence type="ECO:0000256" key="2">
    <source>
        <dbReference type="ARBA" id="ARBA00023012"/>
    </source>
</evidence>
<evidence type="ECO:0000256" key="6">
    <source>
        <dbReference type="PROSITE-ProRule" id="PRU00169"/>
    </source>
</evidence>
<dbReference type="GeneID" id="93910681"/>
<dbReference type="AlphaFoldDB" id="A0AAE2W154"/>
<accession>A0AAE2W154</accession>
<dbReference type="GO" id="GO:0006355">
    <property type="term" value="P:regulation of DNA-templated transcription"/>
    <property type="evidence" value="ECO:0007669"/>
    <property type="project" value="TreeGrafter"/>
</dbReference>
<evidence type="ECO:0000313" key="9">
    <source>
        <dbReference type="Proteomes" id="UP000732193"/>
    </source>
</evidence>
<keyword evidence="1 6" id="KW-0597">Phosphoprotein</keyword>
<feature type="modified residue" description="4-aspartylphosphate" evidence="6">
    <location>
        <position position="55"/>
    </location>
</feature>
<dbReference type="SUPFAM" id="SSF52172">
    <property type="entry name" value="CheY-like"/>
    <property type="match status" value="1"/>
</dbReference>
<dbReference type="InterPro" id="IPR011006">
    <property type="entry name" value="CheY-like_superfamily"/>
</dbReference>
<evidence type="ECO:0000256" key="5">
    <source>
        <dbReference type="ARBA" id="ARBA00023163"/>
    </source>
</evidence>
<dbReference type="RefSeq" id="WP_025042564.1">
    <property type="nucleotide sequence ID" value="NZ_CANKZB010000005.1"/>
</dbReference>
<dbReference type="SMART" id="SM00448">
    <property type="entry name" value="REC"/>
    <property type="match status" value="1"/>
</dbReference>
<dbReference type="Gene3D" id="3.40.50.2300">
    <property type="match status" value="1"/>
</dbReference>
<dbReference type="PANTHER" id="PTHR48111:SF1">
    <property type="entry name" value="TWO-COMPONENT RESPONSE REGULATOR ORR33"/>
    <property type="match status" value="1"/>
</dbReference>
<organism evidence="8 9">
    <name type="scientific">Sulfitobacter geojensis</name>
    <dbReference type="NCBI Taxonomy" id="1342299"/>
    <lineage>
        <taxon>Bacteria</taxon>
        <taxon>Pseudomonadati</taxon>
        <taxon>Pseudomonadota</taxon>
        <taxon>Alphaproteobacteria</taxon>
        <taxon>Rhodobacterales</taxon>
        <taxon>Roseobacteraceae</taxon>
        <taxon>Sulfitobacter</taxon>
    </lineage>
</organism>
<evidence type="ECO:0000313" key="8">
    <source>
        <dbReference type="EMBL" id="MBM1715596.1"/>
    </source>
</evidence>
<reference evidence="8 9" key="1">
    <citation type="submission" date="2021-01" db="EMBL/GenBank/DDBJ databases">
        <title>Diatom-associated Roseobacters Show Island Model of Population Structure.</title>
        <authorList>
            <person name="Qu L."/>
            <person name="Feng X."/>
            <person name="Chen Y."/>
            <person name="Li L."/>
            <person name="Wang X."/>
            <person name="Hu Z."/>
            <person name="Wang H."/>
            <person name="Luo H."/>
        </authorList>
    </citation>
    <scope>NUCLEOTIDE SEQUENCE [LARGE SCALE GENOMIC DNA]</scope>
    <source>
        <strain evidence="8 9">TR60-84</strain>
    </source>
</reference>
<dbReference type="InterPro" id="IPR001789">
    <property type="entry name" value="Sig_transdc_resp-reg_receiver"/>
</dbReference>
<evidence type="ECO:0000256" key="1">
    <source>
        <dbReference type="ARBA" id="ARBA00022553"/>
    </source>
</evidence>
<keyword evidence="2" id="KW-0902">Two-component regulatory system</keyword>
<comment type="caution">
    <text evidence="8">The sequence shown here is derived from an EMBL/GenBank/DDBJ whole genome shotgun (WGS) entry which is preliminary data.</text>
</comment>
<dbReference type="GO" id="GO:0000976">
    <property type="term" value="F:transcription cis-regulatory region binding"/>
    <property type="evidence" value="ECO:0007669"/>
    <property type="project" value="TreeGrafter"/>
</dbReference>
<name>A0AAE2W154_9RHOB</name>
<dbReference type="GO" id="GO:0000156">
    <property type="term" value="F:phosphorelay response regulator activity"/>
    <property type="evidence" value="ECO:0007669"/>
    <property type="project" value="TreeGrafter"/>
</dbReference>
<dbReference type="EMBL" id="JAFBRM010000007">
    <property type="protein sequence ID" value="MBM1715596.1"/>
    <property type="molecule type" value="Genomic_DNA"/>
</dbReference>
<dbReference type="InterPro" id="IPR039420">
    <property type="entry name" value="WalR-like"/>
</dbReference>
<sequence>MKILAVDDDPIILELLDQFVTAIGEHELTTAMSGPEALELLASSKPDAFDCFLFDIQMPQMDGITLTKHVRASTRYADTPILMLTAMSDKRYVDAAFSAGATDYVTKPFEVPELRARLGLVEGLVQARQSRTRKIFATQNISAPTQPDAPENALELHEPISIYDVDNVIEYMAMQNYVAQLSRGALFGSTTFAFTIRKIEEHHQAMSPFEFYSLVSDVAEVISDTLAGHQFLMSYAGSGTFVCVTESGWRPNMTALMDAVNLSLSRTELYDNSAQRLYVRVSAGEAIRLIWKSENSVMEAVAAAHTSAEAASEAHERSLTDFWIAEQRA</sequence>
<dbReference type="PANTHER" id="PTHR48111">
    <property type="entry name" value="REGULATOR OF RPOS"/>
    <property type="match status" value="1"/>
</dbReference>
<keyword evidence="5" id="KW-0804">Transcription</keyword>
<evidence type="ECO:0000256" key="3">
    <source>
        <dbReference type="ARBA" id="ARBA00023015"/>
    </source>
</evidence>
<dbReference type="PROSITE" id="PS50110">
    <property type="entry name" value="RESPONSE_REGULATORY"/>
    <property type="match status" value="1"/>
</dbReference>
<proteinExistence type="predicted"/>
<gene>
    <name evidence="8" type="ORF">JQV55_18650</name>
</gene>
<keyword evidence="3" id="KW-0805">Transcription regulation</keyword>
<dbReference type="GO" id="GO:0032993">
    <property type="term" value="C:protein-DNA complex"/>
    <property type="evidence" value="ECO:0007669"/>
    <property type="project" value="TreeGrafter"/>
</dbReference>